<dbReference type="AlphaFoldDB" id="A0ABC8XAF3"/>
<dbReference type="Proteomes" id="UP001497457">
    <property type="component" value="Chromosome 14rd"/>
</dbReference>
<accession>A0ABC8XAF3</accession>
<evidence type="ECO:0000313" key="3">
    <source>
        <dbReference type="Proteomes" id="UP001497457"/>
    </source>
</evidence>
<reference evidence="2" key="1">
    <citation type="submission" date="2024-10" db="EMBL/GenBank/DDBJ databases">
        <authorList>
            <person name="Ryan C."/>
        </authorList>
    </citation>
    <scope>NUCLEOTIDE SEQUENCE [LARGE SCALE GENOMIC DNA]</scope>
</reference>
<evidence type="ECO:0008006" key="4">
    <source>
        <dbReference type="Google" id="ProtNLM"/>
    </source>
</evidence>
<evidence type="ECO:0000256" key="1">
    <source>
        <dbReference type="SAM" id="MobiDB-lite"/>
    </source>
</evidence>
<sequence length="439" mass="47659">MAAAPATAAFARAFLRSWHDLASDPSFLRAHAARAAPPPHLVRHGHRLTERDGVGDCTVHLRIHQDRHDAGGRSESAGDDGHGRGGSRCCDLRLVLTARYASTSGAMRSWDGILFLCAEMWVRPPAFAEHVPSSYLLLNPITRACAVAVASAPALRAGGGGGGSDRGYVAGAYSHPVTSVFHLLHSSGSANEQAPRFRVLTVDSLDDTAALQAASGSRAPPPRTAACTGEWRRGHRRRRTGVAMARRWSCWCSTQGPRSSGAWRCRSCIITRRSCSGPSARCPGSCACSPAAVEVWVLEDYDARDWRLRHVVLVHVAAPWYSPLHDAHCLDSVLLANVGLLVRGDEVEEIILYNCFDKVYHVRPAGSWYGTRPRLRRPSGLGKGLAVHEQSLLPHNVIFGAMPRVQGIAFLDCPNNDGQSRCSYKTTTPSRVIRFLPSF</sequence>
<gene>
    <name evidence="2" type="ORF">URODEC1_LOCUS22035</name>
</gene>
<keyword evidence="3" id="KW-1185">Reference proteome</keyword>
<name>A0ABC8XAF3_9POAL</name>
<organism evidence="2 3">
    <name type="scientific">Urochloa decumbens</name>
    <dbReference type="NCBI Taxonomy" id="240449"/>
    <lineage>
        <taxon>Eukaryota</taxon>
        <taxon>Viridiplantae</taxon>
        <taxon>Streptophyta</taxon>
        <taxon>Embryophyta</taxon>
        <taxon>Tracheophyta</taxon>
        <taxon>Spermatophyta</taxon>
        <taxon>Magnoliopsida</taxon>
        <taxon>Liliopsida</taxon>
        <taxon>Poales</taxon>
        <taxon>Poaceae</taxon>
        <taxon>PACMAD clade</taxon>
        <taxon>Panicoideae</taxon>
        <taxon>Panicodae</taxon>
        <taxon>Paniceae</taxon>
        <taxon>Melinidinae</taxon>
        <taxon>Urochloa</taxon>
    </lineage>
</organism>
<evidence type="ECO:0000313" key="2">
    <source>
        <dbReference type="EMBL" id="CAL4922993.1"/>
    </source>
</evidence>
<proteinExistence type="predicted"/>
<protein>
    <recommendedName>
        <fullName evidence="4">F-box protein</fullName>
    </recommendedName>
</protein>
<feature type="region of interest" description="Disordered" evidence="1">
    <location>
        <begin position="65"/>
        <end position="86"/>
    </location>
</feature>
<dbReference type="EMBL" id="OZ075124">
    <property type="protein sequence ID" value="CAL4922993.1"/>
    <property type="molecule type" value="Genomic_DNA"/>
</dbReference>